<dbReference type="AlphaFoldDB" id="A0A8H8UFZ2"/>
<evidence type="ECO:0000313" key="2">
    <source>
        <dbReference type="Proteomes" id="UP000443090"/>
    </source>
</evidence>
<organism evidence="1 2">
    <name type="scientific">Lachnellula occidentalis</name>
    <dbReference type="NCBI Taxonomy" id="215460"/>
    <lineage>
        <taxon>Eukaryota</taxon>
        <taxon>Fungi</taxon>
        <taxon>Dikarya</taxon>
        <taxon>Ascomycota</taxon>
        <taxon>Pezizomycotina</taxon>
        <taxon>Leotiomycetes</taxon>
        <taxon>Helotiales</taxon>
        <taxon>Lachnaceae</taxon>
        <taxon>Lachnellula</taxon>
    </lineage>
</organism>
<keyword evidence="2" id="KW-1185">Reference proteome</keyword>
<dbReference type="EMBL" id="QGMI01000145">
    <property type="protein sequence ID" value="TVY46484.1"/>
    <property type="molecule type" value="Genomic_DNA"/>
</dbReference>
<protein>
    <submittedName>
        <fullName evidence="1">Uncharacterized protein</fullName>
    </submittedName>
</protein>
<dbReference type="OrthoDB" id="3531976at2759"/>
<evidence type="ECO:0000313" key="1">
    <source>
        <dbReference type="EMBL" id="TVY46484.1"/>
    </source>
</evidence>
<reference evidence="1 2" key="1">
    <citation type="submission" date="2018-05" db="EMBL/GenBank/DDBJ databases">
        <title>Genome sequencing and assembly of the regulated plant pathogen Lachnellula willkommii and related sister species for the development of diagnostic species identification markers.</title>
        <authorList>
            <person name="Giroux E."/>
            <person name="Bilodeau G."/>
        </authorList>
    </citation>
    <scope>NUCLEOTIDE SEQUENCE [LARGE SCALE GENOMIC DNA]</scope>
    <source>
        <strain evidence="1 2">CBS 160.35</strain>
    </source>
</reference>
<sequence>MSSNPAIAGRILRNFSIVAVVALTGVYASDRIISIASRKQMGLRGERGVYNASVHPEQDPLYVLNPPYNCARTIEFELSKGVLTLSVNRDTILDRKNLMNAAKAKKPWNMTLAEKELARRSEGVKH</sequence>
<proteinExistence type="predicted"/>
<name>A0A8H8UFZ2_9HELO</name>
<accession>A0A8H8UFZ2</accession>
<gene>
    <name evidence="1" type="ORF">LOCC1_G003466</name>
</gene>
<comment type="caution">
    <text evidence="1">The sequence shown here is derived from an EMBL/GenBank/DDBJ whole genome shotgun (WGS) entry which is preliminary data.</text>
</comment>
<dbReference type="Proteomes" id="UP000443090">
    <property type="component" value="Unassembled WGS sequence"/>
</dbReference>